<keyword evidence="1" id="KW-1133">Transmembrane helix</keyword>
<keyword evidence="1" id="KW-0472">Membrane</keyword>
<reference evidence="2 3" key="1">
    <citation type="submission" date="2015-05" db="EMBL/GenBank/DDBJ databases">
        <authorList>
            <person name="Wang D.B."/>
            <person name="Wang M."/>
        </authorList>
    </citation>
    <scope>NUCLEOTIDE SEQUENCE [LARGE SCALE GENOMIC DNA]</scope>
    <source>
        <strain evidence="2">VL1</strain>
    </source>
</reference>
<sequence length="152" mass="14790">MLSASPNCPPPAPPSLGFILLHELADAQRLADLDLALGLAIGLRLLTGIGADIAHGLALVLVLALGLALGLALLVDAVTNVGEVEAHAVGVLAVGVVLGLGLVGGEAEGVAVEADGGLVADADVKGDVLGAECLDHGELGLAHNLLGDAEAA</sequence>
<feature type="transmembrane region" description="Helical" evidence="1">
    <location>
        <begin position="53"/>
        <end position="74"/>
    </location>
</feature>
<protein>
    <submittedName>
        <fullName evidence="2">Uncharacterized protein</fullName>
    </submittedName>
</protein>
<name>A0A0G4LSG6_VERLO</name>
<feature type="non-terminal residue" evidence="2">
    <location>
        <position position="152"/>
    </location>
</feature>
<dbReference type="EMBL" id="CVQH01018002">
    <property type="protein sequence ID" value="CRK24947.1"/>
    <property type="molecule type" value="Genomic_DNA"/>
</dbReference>
<organism evidence="2 3">
    <name type="scientific">Verticillium longisporum</name>
    <name type="common">Verticillium dahliae var. longisporum</name>
    <dbReference type="NCBI Taxonomy" id="100787"/>
    <lineage>
        <taxon>Eukaryota</taxon>
        <taxon>Fungi</taxon>
        <taxon>Dikarya</taxon>
        <taxon>Ascomycota</taxon>
        <taxon>Pezizomycotina</taxon>
        <taxon>Sordariomycetes</taxon>
        <taxon>Hypocreomycetidae</taxon>
        <taxon>Glomerellales</taxon>
        <taxon>Plectosphaerellaceae</taxon>
        <taxon>Verticillium</taxon>
    </lineage>
</organism>
<dbReference type="AlphaFoldDB" id="A0A0G4LSG6"/>
<keyword evidence="1" id="KW-0812">Transmembrane</keyword>
<evidence type="ECO:0000313" key="2">
    <source>
        <dbReference type="EMBL" id="CRK24947.1"/>
    </source>
</evidence>
<proteinExistence type="predicted"/>
<gene>
    <name evidence="2" type="ORF">BN1708_014082</name>
</gene>
<accession>A0A0G4LSG6</accession>
<evidence type="ECO:0000313" key="3">
    <source>
        <dbReference type="Proteomes" id="UP000044602"/>
    </source>
</evidence>
<evidence type="ECO:0000256" key="1">
    <source>
        <dbReference type="SAM" id="Phobius"/>
    </source>
</evidence>
<dbReference type="Proteomes" id="UP000044602">
    <property type="component" value="Unassembled WGS sequence"/>
</dbReference>
<feature type="transmembrane region" description="Helical" evidence="1">
    <location>
        <begin position="86"/>
        <end position="103"/>
    </location>
</feature>
<keyword evidence="3" id="KW-1185">Reference proteome</keyword>